<comment type="similarity">
    <text evidence="9">Belongs to the peptidase M24B family. Eukaryotic-type prolidase subfamily.</text>
</comment>
<evidence type="ECO:0000256" key="10">
    <source>
        <dbReference type="ARBA" id="ARBA00044051"/>
    </source>
</evidence>
<evidence type="ECO:0000256" key="5">
    <source>
        <dbReference type="ARBA" id="ARBA00022801"/>
    </source>
</evidence>
<dbReference type="GO" id="GO:0070006">
    <property type="term" value="F:metalloaminopeptidase activity"/>
    <property type="evidence" value="ECO:0007669"/>
    <property type="project" value="InterPro"/>
</dbReference>
<comment type="caution">
    <text evidence="17">The sequence shown here is derived from an EMBL/GenBank/DDBJ whole genome shotgun (WGS) entry which is preliminary data.</text>
</comment>
<dbReference type="EMBL" id="QUSY01000059">
    <property type="protein sequence ID" value="RHY33790.1"/>
    <property type="molecule type" value="Genomic_DNA"/>
</dbReference>
<dbReference type="AlphaFoldDB" id="A0A3R6W2R1"/>
<sequence>MAAPSNPQTRKAGNFTYEVYAIDYSMHREHRNKLLDRMSALPALAPSSFIVLHGGSELNEYDTDTTVPFQQESMFQYLFGVKEPDCAGALDLTTRKSLLFVPRLSAEWALWCGDRKPLDWFRTHYGVDEVFFVDDMADVLESRGAKTLYVLHGVNLDSGLTTQTTSTFPGIDKFTVDKSALHNELVECRVIKTEKELDLLRWVNRLSSAAHIQVMKTIVPGMVEYHAESTFLHSCHSKGGARFHAYTCICGSGHNAAALHYGHAGAPNDKVLADGDIFLNDMGASYHGYASDITCSFPVNGVFTEDQKFIYNGTCFNVSTSLIERAGVLKSHEAALNAIKPGAHWTDIHLLSQRVLTEHLLAGGLLQNGTVDELMEAEISAYFYPHGLGHLMGLDVHDVGGYLPGTGRTDTRMLRKLRCGRVLEKNMVVTVEPGCYFIEGQLEELLTNPDTAKYVNQDVLRRFRGFGGVRIESDVIVTETGFENMSHLVPRTVEEIERVMASQ</sequence>
<comment type="subunit">
    <text evidence="2">Homodimer.</text>
</comment>
<dbReference type="Gene3D" id="3.90.230.10">
    <property type="entry name" value="Creatinase/methionine aminopeptidase superfamily"/>
    <property type="match status" value="1"/>
</dbReference>
<evidence type="ECO:0000256" key="14">
    <source>
        <dbReference type="ARBA" id="ARBA00044351"/>
    </source>
</evidence>
<dbReference type="VEuPathDB" id="FungiDB:H310_13329"/>
<name>A0A3R6W2R1_9STRA</name>
<dbReference type="Proteomes" id="UP000285060">
    <property type="component" value="Unassembled WGS sequence"/>
</dbReference>
<reference evidence="17 18" key="1">
    <citation type="submission" date="2018-08" db="EMBL/GenBank/DDBJ databases">
        <title>Aphanomyces genome sequencing and annotation.</title>
        <authorList>
            <person name="Minardi D."/>
            <person name="Oidtmann B."/>
            <person name="Van Der Giezen M."/>
            <person name="Studholme D.J."/>
        </authorList>
    </citation>
    <scope>NUCLEOTIDE SEQUENCE [LARGE SCALE GENOMIC DNA]</scope>
    <source>
        <strain evidence="17 18">NJM0002</strain>
    </source>
</reference>
<comment type="catalytic activity">
    <reaction evidence="15">
        <text>Xaa-L-Pro dipeptide + H2O = an L-alpha-amino acid + L-proline</text>
        <dbReference type="Rhea" id="RHEA:76407"/>
        <dbReference type="ChEBI" id="CHEBI:15377"/>
        <dbReference type="ChEBI" id="CHEBI:59869"/>
        <dbReference type="ChEBI" id="CHEBI:60039"/>
        <dbReference type="ChEBI" id="CHEBI:195196"/>
        <dbReference type="EC" id="3.4.13.9"/>
    </reaction>
</comment>
<keyword evidence="18" id="KW-1185">Reference proteome</keyword>
<evidence type="ECO:0000256" key="7">
    <source>
        <dbReference type="ARBA" id="ARBA00023049"/>
    </source>
</evidence>
<evidence type="ECO:0000256" key="1">
    <source>
        <dbReference type="ARBA" id="ARBA00001936"/>
    </source>
</evidence>
<keyword evidence="8" id="KW-0464">Manganese</keyword>
<keyword evidence="3" id="KW-0645">Protease</keyword>
<gene>
    <name evidence="17" type="ORF">DYB32_001419</name>
</gene>
<evidence type="ECO:0000256" key="3">
    <source>
        <dbReference type="ARBA" id="ARBA00022670"/>
    </source>
</evidence>
<evidence type="ECO:0000313" key="17">
    <source>
        <dbReference type="EMBL" id="RHY33790.1"/>
    </source>
</evidence>
<accession>A0A3R6W2R1</accession>
<dbReference type="Gene3D" id="3.40.350.10">
    <property type="entry name" value="Creatinase/prolidase N-terminal domain"/>
    <property type="match status" value="1"/>
</dbReference>
<dbReference type="InterPro" id="IPR052433">
    <property type="entry name" value="X-Pro_dipept-like"/>
</dbReference>
<evidence type="ECO:0000256" key="12">
    <source>
        <dbReference type="ARBA" id="ARBA00044252"/>
    </source>
</evidence>
<evidence type="ECO:0000256" key="11">
    <source>
        <dbReference type="ARBA" id="ARBA00044141"/>
    </source>
</evidence>
<proteinExistence type="inferred from homology"/>
<dbReference type="InterPro" id="IPR000994">
    <property type="entry name" value="Pept_M24"/>
</dbReference>
<dbReference type="PANTHER" id="PTHR48480:SF2">
    <property type="entry name" value="PEPTIDASE D"/>
    <property type="match status" value="1"/>
</dbReference>
<dbReference type="Pfam" id="PF05195">
    <property type="entry name" value="AMP_N"/>
    <property type="match status" value="1"/>
</dbReference>
<dbReference type="InterPro" id="IPR007865">
    <property type="entry name" value="Aminopep_P_N"/>
</dbReference>
<dbReference type="FunFam" id="3.90.230.10:FF:000002">
    <property type="entry name" value="Xaa-Pro aminopeptidase 3"/>
    <property type="match status" value="1"/>
</dbReference>
<dbReference type="CDD" id="cd01087">
    <property type="entry name" value="Prolidase"/>
    <property type="match status" value="1"/>
</dbReference>
<dbReference type="GO" id="GO:0006508">
    <property type="term" value="P:proteolysis"/>
    <property type="evidence" value="ECO:0007669"/>
    <property type="project" value="UniProtKB-KW"/>
</dbReference>
<evidence type="ECO:0000256" key="15">
    <source>
        <dbReference type="ARBA" id="ARBA00048994"/>
    </source>
</evidence>
<keyword evidence="5" id="KW-0378">Hydrolase</keyword>
<feature type="domain" description="Aminopeptidase P N-terminal" evidence="16">
    <location>
        <begin position="22"/>
        <end position="159"/>
    </location>
</feature>
<evidence type="ECO:0000256" key="13">
    <source>
        <dbReference type="ARBA" id="ARBA00044284"/>
    </source>
</evidence>
<evidence type="ECO:0000256" key="2">
    <source>
        <dbReference type="ARBA" id="ARBA00011738"/>
    </source>
</evidence>
<evidence type="ECO:0000256" key="6">
    <source>
        <dbReference type="ARBA" id="ARBA00022997"/>
    </source>
</evidence>
<comment type="cofactor">
    <cofactor evidence="1">
        <name>Mn(2+)</name>
        <dbReference type="ChEBI" id="CHEBI:29035"/>
    </cofactor>
</comment>
<evidence type="ECO:0000256" key="8">
    <source>
        <dbReference type="ARBA" id="ARBA00023211"/>
    </source>
</evidence>
<dbReference type="InterPro" id="IPR036005">
    <property type="entry name" value="Creatinase/aminopeptidase-like"/>
</dbReference>
<dbReference type="SMART" id="SM01011">
    <property type="entry name" value="AMP_N"/>
    <property type="match status" value="1"/>
</dbReference>
<protein>
    <recommendedName>
        <fullName evidence="11">Xaa-Pro dipeptidase</fullName>
        <ecNumber evidence="10">3.4.13.9</ecNumber>
    </recommendedName>
    <alternativeName>
        <fullName evidence="14">Imidodipeptidase</fullName>
    </alternativeName>
    <alternativeName>
        <fullName evidence="12">Peptidase D</fullName>
    </alternativeName>
    <alternativeName>
        <fullName evidence="13">Proline dipeptidase</fullName>
    </alternativeName>
</protein>
<dbReference type="GO" id="GO:0102009">
    <property type="term" value="F:proline dipeptidase activity"/>
    <property type="evidence" value="ECO:0007669"/>
    <property type="project" value="UniProtKB-EC"/>
</dbReference>
<keyword evidence="7" id="KW-0482">Metalloprotease</keyword>
<dbReference type="InterPro" id="IPR029149">
    <property type="entry name" value="Creatin/AminoP/Spt16_N"/>
</dbReference>
<dbReference type="GO" id="GO:0030145">
    <property type="term" value="F:manganese ion binding"/>
    <property type="evidence" value="ECO:0007669"/>
    <property type="project" value="InterPro"/>
</dbReference>
<organism evidence="17 18">
    <name type="scientific">Aphanomyces invadans</name>
    <dbReference type="NCBI Taxonomy" id="157072"/>
    <lineage>
        <taxon>Eukaryota</taxon>
        <taxon>Sar</taxon>
        <taxon>Stramenopiles</taxon>
        <taxon>Oomycota</taxon>
        <taxon>Saprolegniomycetes</taxon>
        <taxon>Saprolegniales</taxon>
        <taxon>Verrucalvaceae</taxon>
        <taxon>Aphanomyces</taxon>
    </lineage>
</organism>
<dbReference type="PANTHER" id="PTHR48480">
    <property type="match status" value="1"/>
</dbReference>
<keyword evidence="6" id="KW-0224">Dipeptidase</keyword>
<dbReference type="SUPFAM" id="SSF55920">
    <property type="entry name" value="Creatinase/aminopeptidase"/>
    <property type="match status" value="1"/>
</dbReference>
<dbReference type="EC" id="3.4.13.9" evidence="10"/>
<evidence type="ECO:0000259" key="16">
    <source>
        <dbReference type="SMART" id="SM01011"/>
    </source>
</evidence>
<evidence type="ECO:0000256" key="9">
    <source>
        <dbReference type="ARBA" id="ARBA00043990"/>
    </source>
</evidence>
<dbReference type="Pfam" id="PF00557">
    <property type="entry name" value="Peptidase_M24"/>
    <property type="match status" value="1"/>
</dbReference>
<evidence type="ECO:0000313" key="18">
    <source>
        <dbReference type="Proteomes" id="UP000285060"/>
    </source>
</evidence>
<evidence type="ECO:0000256" key="4">
    <source>
        <dbReference type="ARBA" id="ARBA00022723"/>
    </source>
</evidence>
<dbReference type="SUPFAM" id="SSF53092">
    <property type="entry name" value="Creatinase/prolidase N-terminal domain"/>
    <property type="match status" value="1"/>
</dbReference>
<keyword evidence="4" id="KW-0479">Metal-binding</keyword>